<dbReference type="KEGG" id="slp:Slip_1368"/>
<evidence type="ECO:0000313" key="3">
    <source>
        <dbReference type="EMBL" id="ADI02131.1"/>
    </source>
</evidence>
<proteinExistence type="predicted"/>
<dbReference type="AlphaFoldDB" id="D7CN46"/>
<keyword evidence="4" id="KW-1185">Reference proteome</keyword>
<dbReference type="GO" id="GO:0008270">
    <property type="term" value="F:zinc ion binding"/>
    <property type="evidence" value="ECO:0007669"/>
    <property type="project" value="InterPro"/>
</dbReference>
<dbReference type="InterPro" id="IPR000315">
    <property type="entry name" value="Znf_B-box"/>
</dbReference>
<keyword evidence="1" id="KW-0812">Transmembrane</keyword>
<gene>
    <name evidence="3" type="ordered locus">Slip_1368</name>
</gene>
<dbReference type="Proteomes" id="UP000000378">
    <property type="component" value="Chromosome"/>
</dbReference>
<keyword evidence="3" id="KW-0346">Stress response</keyword>
<dbReference type="HOGENOM" id="CLU_2774479_0_0_9"/>
<dbReference type="SUPFAM" id="SSF57845">
    <property type="entry name" value="B-box zinc-binding domain"/>
    <property type="match status" value="1"/>
</dbReference>
<feature type="domain" description="B box-type" evidence="2">
    <location>
        <begin position="20"/>
        <end position="45"/>
    </location>
</feature>
<keyword evidence="1" id="KW-1133">Transmembrane helix</keyword>
<organism evidence="3 4">
    <name type="scientific">Syntrophothermus lipocalidus (strain DSM 12680 / TGB-C1)</name>
    <dbReference type="NCBI Taxonomy" id="643648"/>
    <lineage>
        <taxon>Bacteria</taxon>
        <taxon>Bacillati</taxon>
        <taxon>Bacillota</taxon>
        <taxon>Clostridia</taxon>
        <taxon>Eubacteriales</taxon>
        <taxon>Syntrophomonadaceae</taxon>
        <taxon>Syntrophothermus</taxon>
    </lineage>
</organism>
<evidence type="ECO:0000259" key="2">
    <source>
        <dbReference type="Pfam" id="PF00643"/>
    </source>
</evidence>
<dbReference type="RefSeq" id="WP_013175533.1">
    <property type="nucleotide sequence ID" value="NC_014220.1"/>
</dbReference>
<reference evidence="4" key="1">
    <citation type="journal article" date="2010" name="Stand. Genomic Sci.">
        <title>Complete genome sequence of Syntrophothermus lipocalidus type strain (TGB-C1T).</title>
        <authorList>
            <consortium name="US DOE Joint Genome Institute (JGI-PGF)"/>
            <person name="Djao O."/>
            <person name="Zhang X."/>
            <person name="Lucas S."/>
            <person name="Lapidus A."/>
            <person name="Glavina Del Rio T."/>
            <person name="Nolan M."/>
            <person name="Tice H."/>
            <person name="Cheng J."/>
            <person name="Han C."/>
            <person name="Tapia R."/>
            <person name="Goodwin L."/>
            <person name="Pitluck S."/>
            <person name="Liolios K."/>
            <person name="Ivanova N."/>
            <person name="Mavromatis K."/>
            <person name="Mikhailova N."/>
            <person name="Ovchinnikova G."/>
            <person name="Pati A."/>
            <person name="Brambilla E."/>
            <person name="Chen A."/>
            <person name="Palaniappan K."/>
            <person name="Land M."/>
            <person name="Hauser L."/>
            <person name="Chang Y."/>
            <person name="Jeffries C."/>
            <person name="Rohde M."/>
            <person name="Sikorski J."/>
            <person name="Spring S."/>
            <person name="Goker M."/>
            <person name="Detter J."/>
            <person name="Woyke T."/>
            <person name="Bristow J."/>
            <person name="Eisen J."/>
            <person name="Markowitz V."/>
            <person name="Hugenholtz P."/>
            <person name="Kyrpides N."/>
            <person name="Klenk H."/>
        </authorList>
    </citation>
    <scope>NUCLEOTIDE SEQUENCE [LARGE SCALE GENOMIC DNA]</scope>
    <source>
        <strain evidence="4">DSM 12680 / TGB-C1</strain>
    </source>
</reference>
<evidence type="ECO:0000313" key="4">
    <source>
        <dbReference type="Proteomes" id="UP000000378"/>
    </source>
</evidence>
<reference evidence="3 4" key="2">
    <citation type="journal article" date="2010" name="Stand. Genomic Sci.">
        <title>Complete genome sequence of Syntrophothermus lipocalidus type strain (TGB-C1).</title>
        <authorList>
            <person name="Djao O.D."/>
            <person name="Zhang X."/>
            <person name="Lucas S."/>
            <person name="Lapidus A."/>
            <person name="Del Rio T.G."/>
            <person name="Nolan M."/>
            <person name="Tice H."/>
            <person name="Cheng J.F."/>
            <person name="Han C."/>
            <person name="Tapia R."/>
            <person name="Goodwin L."/>
            <person name="Pitluck S."/>
            <person name="Liolios K."/>
            <person name="Ivanova N."/>
            <person name="Mavromatis K."/>
            <person name="Mikhailova N."/>
            <person name="Ovchinnikova G."/>
            <person name="Pati A."/>
            <person name="Brambilla E."/>
            <person name="Chen A."/>
            <person name="Palaniappan K."/>
            <person name="Land M."/>
            <person name="Hauser L."/>
            <person name="Chang Y.J."/>
            <person name="Jeffries C.D."/>
            <person name="Rohde M."/>
            <person name="Sikorski J."/>
            <person name="Spring S."/>
            <person name="Goker M."/>
            <person name="Detter J.C."/>
            <person name="Woyke T."/>
            <person name="Bristow J."/>
            <person name="Eisen J.A."/>
            <person name="Markowitz V."/>
            <person name="Hugenholtz P."/>
            <person name="Kyrpides N.C."/>
            <person name="Klenk H.P."/>
        </authorList>
    </citation>
    <scope>NUCLEOTIDE SEQUENCE [LARGE SCALE GENOMIC DNA]</scope>
    <source>
        <strain evidence="4">DSM 12680 / TGB-C1</strain>
    </source>
</reference>
<evidence type="ECO:0000256" key="1">
    <source>
        <dbReference type="SAM" id="Phobius"/>
    </source>
</evidence>
<dbReference type="Pfam" id="PF00643">
    <property type="entry name" value="zf-B_box"/>
    <property type="match status" value="1"/>
</dbReference>
<keyword evidence="1" id="KW-0472">Membrane</keyword>
<dbReference type="OrthoDB" id="5422246at2"/>
<feature type="transmembrane region" description="Helical" evidence="1">
    <location>
        <begin position="33"/>
        <end position="55"/>
    </location>
</feature>
<sequence>MKRRSQSVNSIDLMAGMLLICDQHPQRQALRKCLMCGVLMCSECMAFGLQFGLIMCEDCVGRLLVLSWS</sequence>
<name>D7CN46_SYNLT</name>
<dbReference type="EMBL" id="CP002048">
    <property type="protein sequence ID" value="ADI02131.1"/>
    <property type="molecule type" value="Genomic_DNA"/>
</dbReference>
<dbReference type="STRING" id="643648.Slip_1368"/>
<protein>
    <submittedName>
        <fullName evidence="3">Heat shock protein DnaJ domain protein</fullName>
    </submittedName>
</protein>
<accession>D7CN46</accession>